<proteinExistence type="predicted"/>
<name>A0AAW1WW71_RUBAR</name>
<keyword evidence="2" id="KW-1185">Reference proteome</keyword>
<evidence type="ECO:0000313" key="2">
    <source>
        <dbReference type="Proteomes" id="UP001457282"/>
    </source>
</evidence>
<dbReference type="AlphaFoldDB" id="A0AAW1WW71"/>
<comment type="caution">
    <text evidence="1">The sequence shown here is derived from an EMBL/GenBank/DDBJ whole genome shotgun (WGS) entry which is preliminary data.</text>
</comment>
<evidence type="ECO:0000313" key="1">
    <source>
        <dbReference type="EMBL" id="KAK9928928.1"/>
    </source>
</evidence>
<reference evidence="1 2" key="1">
    <citation type="journal article" date="2023" name="G3 (Bethesda)">
        <title>A chromosome-length genome assembly and annotation of blackberry (Rubus argutus, cv. 'Hillquist').</title>
        <authorList>
            <person name="Bruna T."/>
            <person name="Aryal R."/>
            <person name="Dudchenko O."/>
            <person name="Sargent D.J."/>
            <person name="Mead D."/>
            <person name="Buti M."/>
            <person name="Cavallini A."/>
            <person name="Hytonen T."/>
            <person name="Andres J."/>
            <person name="Pham M."/>
            <person name="Weisz D."/>
            <person name="Mascagni F."/>
            <person name="Usai G."/>
            <person name="Natali L."/>
            <person name="Bassil N."/>
            <person name="Fernandez G.E."/>
            <person name="Lomsadze A."/>
            <person name="Armour M."/>
            <person name="Olukolu B."/>
            <person name="Poorten T."/>
            <person name="Britton C."/>
            <person name="Davik J."/>
            <person name="Ashrafi H."/>
            <person name="Aiden E.L."/>
            <person name="Borodovsky M."/>
            <person name="Worthington M."/>
        </authorList>
    </citation>
    <scope>NUCLEOTIDE SEQUENCE [LARGE SCALE GENOMIC DNA]</scope>
    <source>
        <strain evidence="1">PI 553951</strain>
    </source>
</reference>
<dbReference type="EMBL" id="JBEDUW010000005">
    <property type="protein sequence ID" value="KAK9928928.1"/>
    <property type="molecule type" value="Genomic_DNA"/>
</dbReference>
<organism evidence="1 2">
    <name type="scientific">Rubus argutus</name>
    <name type="common">Southern blackberry</name>
    <dbReference type="NCBI Taxonomy" id="59490"/>
    <lineage>
        <taxon>Eukaryota</taxon>
        <taxon>Viridiplantae</taxon>
        <taxon>Streptophyta</taxon>
        <taxon>Embryophyta</taxon>
        <taxon>Tracheophyta</taxon>
        <taxon>Spermatophyta</taxon>
        <taxon>Magnoliopsida</taxon>
        <taxon>eudicotyledons</taxon>
        <taxon>Gunneridae</taxon>
        <taxon>Pentapetalae</taxon>
        <taxon>rosids</taxon>
        <taxon>fabids</taxon>
        <taxon>Rosales</taxon>
        <taxon>Rosaceae</taxon>
        <taxon>Rosoideae</taxon>
        <taxon>Rosoideae incertae sedis</taxon>
        <taxon>Rubus</taxon>
    </lineage>
</organism>
<dbReference type="Proteomes" id="UP001457282">
    <property type="component" value="Unassembled WGS sequence"/>
</dbReference>
<sequence length="226" mass="25053">MMVESFFQNDPKGSWIFFSEILNLECFLHMLSDENQAFALRAFEALFRSDSFRSKLWHAGFGRWRQRALGKSDDGGGGPWVFFRGRQRALGPWIRVGAFRLEFGGLTSGSIGDGLRSTEMIGRSQGVRELVGICVADLRRVERRRIGVGLTMMGIGIGREDRDRVERRAGAARWAGTARRDRSGWRGKSGPMGLIDGLAGGSTRLVLRLGWSFSFAGVAAWLSCAA</sequence>
<accession>A0AAW1WW71</accession>
<protein>
    <submittedName>
        <fullName evidence="1">Uncharacterized protein</fullName>
    </submittedName>
</protein>
<gene>
    <name evidence="1" type="ORF">M0R45_026043</name>
</gene>